<dbReference type="EMBL" id="LAZR01023230">
    <property type="protein sequence ID" value="KKL79228.1"/>
    <property type="molecule type" value="Genomic_DNA"/>
</dbReference>
<comment type="caution">
    <text evidence="1">The sequence shown here is derived from an EMBL/GenBank/DDBJ whole genome shotgun (WGS) entry which is preliminary data.</text>
</comment>
<name>A0A0F9EYP8_9ZZZZ</name>
<sequence length="87" mass="9652">MGIMKDIYQSMQEVCEVCNGCEVGKGCQMSILSRDRDNKLVRMHIKNKQIDRIEKVCDNKGICNKGYACDACPQNGGEYGTTLGSKV</sequence>
<proteinExistence type="predicted"/>
<gene>
    <name evidence="1" type="ORF">LCGC14_2016980</name>
</gene>
<reference evidence="1" key="1">
    <citation type="journal article" date="2015" name="Nature">
        <title>Complex archaea that bridge the gap between prokaryotes and eukaryotes.</title>
        <authorList>
            <person name="Spang A."/>
            <person name="Saw J.H."/>
            <person name="Jorgensen S.L."/>
            <person name="Zaremba-Niedzwiedzka K."/>
            <person name="Martijn J."/>
            <person name="Lind A.E."/>
            <person name="van Eijk R."/>
            <person name="Schleper C."/>
            <person name="Guy L."/>
            <person name="Ettema T.J."/>
        </authorList>
    </citation>
    <scope>NUCLEOTIDE SEQUENCE</scope>
</reference>
<accession>A0A0F9EYP8</accession>
<evidence type="ECO:0000313" key="1">
    <source>
        <dbReference type="EMBL" id="KKL79228.1"/>
    </source>
</evidence>
<dbReference type="AlphaFoldDB" id="A0A0F9EYP8"/>
<protein>
    <submittedName>
        <fullName evidence="1">Uncharacterized protein</fullName>
    </submittedName>
</protein>
<organism evidence="1">
    <name type="scientific">marine sediment metagenome</name>
    <dbReference type="NCBI Taxonomy" id="412755"/>
    <lineage>
        <taxon>unclassified sequences</taxon>
        <taxon>metagenomes</taxon>
        <taxon>ecological metagenomes</taxon>
    </lineage>
</organism>